<feature type="region of interest" description="Disordered" evidence="1">
    <location>
        <begin position="1"/>
        <end position="162"/>
    </location>
</feature>
<feature type="non-terminal residue" evidence="2">
    <location>
        <position position="716"/>
    </location>
</feature>
<feature type="compositionally biased region" description="Basic and acidic residues" evidence="1">
    <location>
        <begin position="408"/>
        <end position="418"/>
    </location>
</feature>
<feature type="compositionally biased region" description="Basic and acidic residues" evidence="1">
    <location>
        <begin position="121"/>
        <end position="137"/>
    </location>
</feature>
<feature type="region of interest" description="Disordered" evidence="1">
    <location>
        <begin position="401"/>
        <end position="425"/>
    </location>
</feature>
<sequence length="716" mass="80454">SRRSIRVKTEPVEPVSEETPSKKKEKIDSQPQSSKRPSKQQKAEETGPALRLSSTEAARLRQMEEQCFSFPMEEIQPTRRTPRVKTELIEHANEEATPKRKKKNDSQPESSKRISRQLKTLKAETPEQESPKSEEKRKRAGRPPTGSEKKKSCLPPNDAQDRKDLAEFRRAKAPKDILTVYVTDLTLVKFLAGAMRAADNELPCPGCNKVFTSYSGIVYHIQRCKESVIVWESVHDSLVYSDLKTRPWMWVNGKKKAKEDMAAAVLKESPGGVPCVRAGECGADPLKSTKELMDHLNMCCVPTYNQFRGHIDEFRALGKSTKTVLVKLGMSANGGQLACLSCGKFFTHKFGLGYHLDRCGYTEDNADLIPWKCYRCGFEGKVGERDDHLEVCDVPASEALKPKKHRQNKSDMDRDELAKLSNKRRRSTIGVSMANGVIPHGSSQTRITNSGLKRFKFRKSEAMQHNITITADLDRYRAAVTEAIEQHEQTHQSSSVCEMLRRRAEAQTTPWERVEEGSYMESLREKKSIGLRQRTVENFAQSEGKINSNSKRTTFPPMVEHLQLPTEELIRIGAFTAETLESPCSPSVSIGYAGGPIASTLLAPSPLDDDSECLAVLTFPDDQNLVDKTTGKSDWRATDAYIQLWRVEKTKEEKMKKDSDSTREVTRCSLSIWFVLKIEGRGLALAATWMPRTTTDSSDFVGYLAVAMCEGSVLIY</sequence>
<evidence type="ECO:0000313" key="3">
    <source>
        <dbReference type="Proteomes" id="UP001432027"/>
    </source>
</evidence>
<dbReference type="EMBL" id="BTSX01000005">
    <property type="protein sequence ID" value="GMT01224.1"/>
    <property type="molecule type" value="Genomic_DNA"/>
</dbReference>
<feature type="compositionally biased region" description="Basic and acidic residues" evidence="1">
    <location>
        <begin position="19"/>
        <end position="28"/>
    </location>
</feature>
<feature type="non-terminal residue" evidence="2">
    <location>
        <position position="1"/>
    </location>
</feature>
<dbReference type="AlphaFoldDB" id="A0AAV5U544"/>
<evidence type="ECO:0000256" key="1">
    <source>
        <dbReference type="SAM" id="MobiDB-lite"/>
    </source>
</evidence>
<reference evidence="2" key="1">
    <citation type="submission" date="2023-10" db="EMBL/GenBank/DDBJ databases">
        <title>Genome assembly of Pristionchus species.</title>
        <authorList>
            <person name="Yoshida K."/>
            <person name="Sommer R.J."/>
        </authorList>
    </citation>
    <scope>NUCLEOTIDE SEQUENCE</scope>
    <source>
        <strain evidence="2">RS0144</strain>
    </source>
</reference>
<feature type="compositionally biased region" description="Basic and acidic residues" evidence="1">
    <location>
        <begin position="84"/>
        <end position="112"/>
    </location>
</feature>
<evidence type="ECO:0000313" key="2">
    <source>
        <dbReference type="EMBL" id="GMT01224.1"/>
    </source>
</evidence>
<gene>
    <name evidence="2" type="ORF">PENTCL1PPCAC_23398</name>
</gene>
<name>A0AAV5U544_9BILA</name>
<accession>A0AAV5U544</accession>
<organism evidence="2 3">
    <name type="scientific">Pristionchus entomophagus</name>
    <dbReference type="NCBI Taxonomy" id="358040"/>
    <lineage>
        <taxon>Eukaryota</taxon>
        <taxon>Metazoa</taxon>
        <taxon>Ecdysozoa</taxon>
        <taxon>Nematoda</taxon>
        <taxon>Chromadorea</taxon>
        <taxon>Rhabditida</taxon>
        <taxon>Rhabditina</taxon>
        <taxon>Diplogasteromorpha</taxon>
        <taxon>Diplogasteroidea</taxon>
        <taxon>Neodiplogasteridae</taxon>
        <taxon>Pristionchus</taxon>
    </lineage>
</organism>
<comment type="caution">
    <text evidence="2">The sequence shown here is derived from an EMBL/GenBank/DDBJ whole genome shotgun (WGS) entry which is preliminary data.</text>
</comment>
<protein>
    <recommendedName>
        <fullName evidence="4">C2H2-type domain-containing protein</fullName>
    </recommendedName>
</protein>
<evidence type="ECO:0008006" key="4">
    <source>
        <dbReference type="Google" id="ProtNLM"/>
    </source>
</evidence>
<keyword evidence="3" id="KW-1185">Reference proteome</keyword>
<dbReference type="Proteomes" id="UP001432027">
    <property type="component" value="Unassembled WGS sequence"/>
</dbReference>
<proteinExistence type="predicted"/>